<comment type="similarity">
    <text evidence="14">Belongs to the ABC transporter superfamily. Glutathione importer (TC 3.A.1.5.11) family.</text>
</comment>
<feature type="domain" description="ABC transporter" evidence="18">
    <location>
        <begin position="23"/>
        <end position="276"/>
    </location>
</feature>
<dbReference type="PROSITE" id="PS50893">
    <property type="entry name" value="ABC_TRANSPORTER_2"/>
    <property type="match status" value="2"/>
</dbReference>
<dbReference type="PANTHER" id="PTHR43776:SF15">
    <property type="entry name" value="GLUTATHIONE IMPORT ATP-BINDING PROTEIN GSIA"/>
    <property type="match status" value="1"/>
</dbReference>
<dbReference type="InterPro" id="IPR027417">
    <property type="entry name" value="P-loop_NTPase"/>
</dbReference>
<keyword evidence="9" id="KW-0378">Hydrolase</keyword>
<comment type="caution">
    <text evidence="19">The sequence shown here is derived from an EMBL/GenBank/DDBJ whole genome shotgun (WGS) entry which is preliminary data.</text>
</comment>
<dbReference type="InterPro" id="IPR013563">
    <property type="entry name" value="Oligopep_ABC_C"/>
</dbReference>
<dbReference type="RefSeq" id="WP_259034619.1">
    <property type="nucleotide sequence ID" value="NZ_JAJISC010000001.1"/>
</dbReference>
<evidence type="ECO:0000256" key="12">
    <source>
        <dbReference type="ARBA" id="ARBA00023136"/>
    </source>
</evidence>
<keyword evidence="12" id="KW-0472">Membrane</keyword>
<dbReference type="InterPro" id="IPR003593">
    <property type="entry name" value="AAA+_ATPase"/>
</dbReference>
<dbReference type="EMBL" id="JAJISC010000001">
    <property type="protein sequence ID" value="MCS2608126.1"/>
    <property type="molecule type" value="Genomic_DNA"/>
</dbReference>
<dbReference type="GO" id="GO:0005524">
    <property type="term" value="F:ATP binding"/>
    <property type="evidence" value="ECO:0007669"/>
    <property type="project" value="UniProtKB-KW"/>
</dbReference>
<dbReference type="NCBIfam" id="NF007739">
    <property type="entry name" value="PRK10419.1"/>
    <property type="match status" value="2"/>
</dbReference>
<evidence type="ECO:0000256" key="16">
    <source>
        <dbReference type="ARBA" id="ARBA00041187"/>
    </source>
</evidence>
<comment type="catalytic activity">
    <reaction evidence="17">
        <text>glutathione(out) + ATP + H2O = glutathione(in) + ADP + phosphate + H(+)</text>
        <dbReference type="Rhea" id="RHEA:29791"/>
        <dbReference type="ChEBI" id="CHEBI:15377"/>
        <dbReference type="ChEBI" id="CHEBI:15378"/>
        <dbReference type="ChEBI" id="CHEBI:30616"/>
        <dbReference type="ChEBI" id="CHEBI:43474"/>
        <dbReference type="ChEBI" id="CHEBI:57925"/>
        <dbReference type="ChEBI" id="CHEBI:456216"/>
        <dbReference type="EC" id="7.4.2.10"/>
    </reaction>
</comment>
<dbReference type="Pfam" id="PF00005">
    <property type="entry name" value="ABC_tran"/>
    <property type="match status" value="2"/>
</dbReference>
<dbReference type="NCBIfam" id="NF008453">
    <property type="entry name" value="PRK11308.1"/>
    <property type="match status" value="2"/>
</dbReference>
<keyword evidence="20" id="KW-1185">Reference proteome</keyword>
<evidence type="ECO:0000256" key="15">
    <source>
        <dbReference type="ARBA" id="ARBA00039050"/>
    </source>
</evidence>
<dbReference type="InterPro" id="IPR017871">
    <property type="entry name" value="ABC_transporter-like_CS"/>
</dbReference>
<dbReference type="InterPro" id="IPR050319">
    <property type="entry name" value="ABC_transp_ATP-bind"/>
</dbReference>
<protein>
    <recommendedName>
        <fullName evidence="16">Glutathione import ATP-binding protein GsiA</fullName>
        <ecNumber evidence="15">7.4.2.10</ecNumber>
    </recommendedName>
</protein>
<evidence type="ECO:0000313" key="20">
    <source>
        <dbReference type="Proteomes" id="UP001165542"/>
    </source>
</evidence>
<name>A0ABT2E996_9GAMM</name>
<comment type="subunit">
    <text evidence="3">The complex is composed of two ATP-binding proteins (GsiA), two transmembrane proteins (GsiC and GsiD) and a solute-binding protein (GsiB).</text>
</comment>
<dbReference type="PROSITE" id="PS00211">
    <property type="entry name" value="ABC_TRANSPORTER_1"/>
    <property type="match status" value="2"/>
</dbReference>
<keyword evidence="8" id="KW-0547">Nucleotide-binding</keyword>
<evidence type="ECO:0000256" key="3">
    <source>
        <dbReference type="ARBA" id="ARBA00011469"/>
    </source>
</evidence>
<sequence length="624" mass="68321">MSSQFPRAEAPLQAPSSAQPPLLSVESLDIAFGSNRVVKNLSFDLHAGQTLAIVGESGSGKSMTSLAIMGLVQYLNATIGSGRILYRRQADAAPIDLTQLSDKAMRKIRGKEISMIFQEPMTSLNPVYTIGDQLTEVLQLHGDYSRASARDEALRLLRLVRLADAESLIKRYPHQLSGGMRQRVMIAMALACKPKVLVADEPTTALDVTIQAQILAIIRDLQKELGMAVIFITHDMGVVAEIADHVVVMRNGEKVEEAEVGHLFANPEAPYTQALLAAVPTLGSMQGQTLPRAEPLVVFDGEKVVTQGEATVQDTVRVQETPVVSVSNLVTRFDIHKGFFGGVSHRVHAVENVSFDIFPGETLALVGESGSGKSTIGRTIQQLQASTSGEISFSGKPISRMSRVEKQALRQQVQYIFQDPFASLDPRKTVGFSIAEPIHTHGLMTGSKRIQQRVDELLERVGLRPEHARRYPHEFSGGQRQRICIARALASKPKLIIADEALSALDVSIQAQIIHLMMQLQREEGLAYLFISHDMAVVEKMSHRVAVLHLGQIVEMGPRALVFDSPRHAYTQKLLSAVPVADPHHRRQHLLLEGDIPSPVRKVGDEPTVHPLDEVAPGHFVATT</sequence>
<feature type="domain" description="ABC transporter" evidence="18">
    <location>
        <begin position="330"/>
        <end position="575"/>
    </location>
</feature>
<dbReference type="Proteomes" id="UP001165542">
    <property type="component" value="Unassembled WGS sequence"/>
</dbReference>
<evidence type="ECO:0000256" key="2">
    <source>
        <dbReference type="ARBA" id="ARBA00004533"/>
    </source>
</evidence>
<evidence type="ECO:0000256" key="9">
    <source>
        <dbReference type="ARBA" id="ARBA00022801"/>
    </source>
</evidence>
<evidence type="ECO:0000256" key="13">
    <source>
        <dbReference type="ARBA" id="ARBA00037530"/>
    </source>
</evidence>
<evidence type="ECO:0000256" key="8">
    <source>
        <dbReference type="ARBA" id="ARBA00022741"/>
    </source>
</evidence>
<dbReference type="Gene3D" id="3.40.50.300">
    <property type="entry name" value="P-loop containing nucleotide triphosphate hydrolases"/>
    <property type="match status" value="2"/>
</dbReference>
<dbReference type="SUPFAM" id="SSF52540">
    <property type="entry name" value="P-loop containing nucleoside triphosphate hydrolases"/>
    <property type="match status" value="2"/>
</dbReference>
<dbReference type="Pfam" id="PF08352">
    <property type="entry name" value="oligo_HPY"/>
    <property type="match status" value="2"/>
</dbReference>
<dbReference type="EC" id="7.4.2.10" evidence="15"/>
<evidence type="ECO:0000256" key="5">
    <source>
        <dbReference type="ARBA" id="ARBA00022475"/>
    </source>
</evidence>
<comment type="function">
    <text evidence="13">Part of the ABC transporter complex GsiABCD involved in glutathione import. Responsible for energy coupling to the transport system.</text>
</comment>
<dbReference type="InterPro" id="IPR003439">
    <property type="entry name" value="ABC_transporter-like_ATP-bd"/>
</dbReference>
<evidence type="ECO:0000256" key="11">
    <source>
        <dbReference type="ARBA" id="ARBA00022967"/>
    </source>
</evidence>
<reference evidence="19" key="1">
    <citation type="submission" date="2021-11" db="EMBL/GenBank/DDBJ databases">
        <title>Halomonas sp., isolated from a coastal aquaculture zone in Dongshan Bay.</title>
        <authorList>
            <person name="Lin W."/>
        </authorList>
    </citation>
    <scope>NUCLEOTIDE SEQUENCE</scope>
    <source>
        <strain evidence="19">Yzlin-01</strain>
    </source>
</reference>
<organism evidence="19 20">
    <name type="scientific">Halomonas dongshanensis</name>
    <dbReference type="NCBI Taxonomy" id="2890835"/>
    <lineage>
        <taxon>Bacteria</taxon>
        <taxon>Pseudomonadati</taxon>
        <taxon>Pseudomonadota</taxon>
        <taxon>Gammaproteobacteria</taxon>
        <taxon>Oceanospirillales</taxon>
        <taxon>Halomonadaceae</taxon>
        <taxon>Halomonas</taxon>
    </lineage>
</organism>
<keyword evidence="6" id="KW-0997">Cell inner membrane</keyword>
<proteinExistence type="inferred from homology"/>
<keyword evidence="4" id="KW-0813">Transport</keyword>
<keyword evidence="7" id="KW-0677">Repeat</keyword>
<evidence type="ECO:0000313" key="19">
    <source>
        <dbReference type="EMBL" id="MCS2608126.1"/>
    </source>
</evidence>
<comment type="subcellular location">
    <subcellularLocation>
        <location evidence="2">Cell inner membrane</location>
    </subcellularLocation>
    <subcellularLocation>
        <location evidence="1">Membrane</location>
        <topology evidence="1">Peripheral membrane protein</topology>
    </subcellularLocation>
</comment>
<accession>A0ABT2E996</accession>
<keyword evidence="11" id="KW-1278">Translocase</keyword>
<evidence type="ECO:0000256" key="7">
    <source>
        <dbReference type="ARBA" id="ARBA00022737"/>
    </source>
</evidence>
<evidence type="ECO:0000256" key="14">
    <source>
        <dbReference type="ARBA" id="ARBA00038416"/>
    </source>
</evidence>
<evidence type="ECO:0000256" key="10">
    <source>
        <dbReference type="ARBA" id="ARBA00022840"/>
    </source>
</evidence>
<evidence type="ECO:0000256" key="17">
    <source>
        <dbReference type="ARBA" id="ARBA00047640"/>
    </source>
</evidence>
<keyword evidence="10 19" id="KW-0067">ATP-binding</keyword>
<dbReference type="CDD" id="cd03257">
    <property type="entry name" value="ABC_NikE_OppD_transporters"/>
    <property type="match status" value="2"/>
</dbReference>
<evidence type="ECO:0000256" key="4">
    <source>
        <dbReference type="ARBA" id="ARBA00022448"/>
    </source>
</evidence>
<evidence type="ECO:0000256" key="6">
    <source>
        <dbReference type="ARBA" id="ARBA00022519"/>
    </source>
</evidence>
<gene>
    <name evidence="19" type="ORF">LLY24_02170</name>
</gene>
<evidence type="ECO:0000256" key="1">
    <source>
        <dbReference type="ARBA" id="ARBA00004170"/>
    </source>
</evidence>
<dbReference type="SMART" id="SM00382">
    <property type="entry name" value="AAA"/>
    <property type="match status" value="2"/>
</dbReference>
<keyword evidence="5" id="KW-1003">Cell membrane</keyword>
<evidence type="ECO:0000259" key="18">
    <source>
        <dbReference type="PROSITE" id="PS50893"/>
    </source>
</evidence>
<dbReference type="PANTHER" id="PTHR43776">
    <property type="entry name" value="TRANSPORT ATP-BINDING PROTEIN"/>
    <property type="match status" value="1"/>
</dbReference>